<sequence length="47" mass="4897">MSELEDLVAFALLVEAGSFTAAAERLGCSKGQLSKRISRLALDGLSA</sequence>
<dbReference type="SUPFAM" id="SSF46785">
    <property type="entry name" value="Winged helix' DNA-binding domain"/>
    <property type="match status" value="1"/>
</dbReference>
<dbReference type="InterPro" id="IPR036388">
    <property type="entry name" value="WH-like_DNA-bd_sf"/>
</dbReference>
<dbReference type="EMBL" id="FTMP01000007">
    <property type="protein sequence ID" value="SIQ72127.1"/>
    <property type="molecule type" value="Genomic_DNA"/>
</dbReference>
<accession>A0A1N6V2P5</accession>
<dbReference type="GO" id="GO:0003700">
    <property type="term" value="F:DNA-binding transcription factor activity"/>
    <property type="evidence" value="ECO:0007669"/>
    <property type="project" value="InterPro"/>
</dbReference>
<dbReference type="PROSITE" id="PS50931">
    <property type="entry name" value="HTH_LYSR"/>
    <property type="match status" value="1"/>
</dbReference>
<evidence type="ECO:0000313" key="3">
    <source>
        <dbReference type="Proteomes" id="UP000185841"/>
    </source>
</evidence>
<name>A0A1N6V2P5_AQUAC</name>
<organism evidence="2 3">
    <name type="scientific">Aquipseudomonas alcaligenes</name>
    <name type="common">Pseudomonas alcaligenes</name>
    <dbReference type="NCBI Taxonomy" id="43263"/>
    <lineage>
        <taxon>Bacteria</taxon>
        <taxon>Pseudomonadati</taxon>
        <taxon>Pseudomonadota</taxon>
        <taxon>Gammaproteobacteria</taxon>
        <taxon>Pseudomonadales</taxon>
        <taxon>Pseudomonadaceae</taxon>
        <taxon>Aquipseudomonas</taxon>
    </lineage>
</organism>
<evidence type="ECO:0000313" key="2">
    <source>
        <dbReference type="EMBL" id="SIQ72127.1"/>
    </source>
</evidence>
<protein>
    <submittedName>
        <fullName evidence="2">Regulatory helix-turn-helix protein, lysR family</fullName>
    </submittedName>
</protein>
<feature type="domain" description="HTH lysR-type" evidence="1">
    <location>
        <begin position="1"/>
        <end position="40"/>
    </location>
</feature>
<proteinExistence type="predicted"/>
<reference evidence="2 3" key="1">
    <citation type="submission" date="2017-01" db="EMBL/GenBank/DDBJ databases">
        <authorList>
            <person name="Mah S.A."/>
            <person name="Swanson W.J."/>
            <person name="Moy G.W."/>
            <person name="Vacquier V.D."/>
        </authorList>
    </citation>
    <scope>NUCLEOTIDE SEQUENCE [LARGE SCALE GENOMIC DNA]</scope>
    <source>
        <strain evidence="2 3">RU36E</strain>
    </source>
</reference>
<dbReference type="Gene3D" id="1.10.10.10">
    <property type="entry name" value="Winged helix-like DNA-binding domain superfamily/Winged helix DNA-binding domain"/>
    <property type="match status" value="1"/>
</dbReference>
<dbReference type="Proteomes" id="UP000185841">
    <property type="component" value="Unassembled WGS sequence"/>
</dbReference>
<dbReference type="Pfam" id="PF00126">
    <property type="entry name" value="HTH_1"/>
    <property type="match status" value="1"/>
</dbReference>
<dbReference type="InterPro" id="IPR036390">
    <property type="entry name" value="WH_DNA-bd_sf"/>
</dbReference>
<dbReference type="AlphaFoldDB" id="A0A1N6V2P5"/>
<dbReference type="InterPro" id="IPR000847">
    <property type="entry name" value="LysR_HTH_N"/>
</dbReference>
<gene>
    <name evidence="2" type="ORF">SAMN05878282_10786</name>
</gene>
<evidence type="ECO:0000259" key="1">
    <source>
        <dbReference type="PROSITE" id="PS50931"/>
    </source>
</evidence>